<feature type="compositionally biased region" description="Polar residues" evidence="1">
    <location>
        <begin position="528"/>
        <end position="541"/>
    </location>
</feature>
<feature type="region of interest" description="Disordered" evidence="1">
    <location>
        <begin position="116"/>
        <end position="349"/>
    </location>
</feature>
<feature type="compositionally biased region" description="Basic and acidic residues" evidence="1">
    <location>
        <begin position="705"/>
        <end position="716"/>
    </location>
</feature>
<feature type="region of interest" description="Disordered" evidence="1">
    <location>
        <begin position="85"/>
        <end position="104"/>
    </location>
</feature>
<keyword evidence="3" id="KW-1185">Reference proteome</keyword>
<name>A0ABQ7T9Q4_PHRPL</name>
<feature type="region of interest" description="Disordered" evidence="1">
    <location>
        <begin position="577"/>
        <end position="716"/>
    </location>
</feature>
<evidence type="ECO:0000256" key="1">
    <source>
        <dbReference type="SAM" id="MobiDB-lite"/>
    </source>
</evidence>
<feature type="compositionally biased region" description="Low complexity" evidence="1">
    <location>
        <begin position="159"/>
        <end position="176"/>
    </location>
</feature>
<feature type="compositionally biased region" description="Low complexity" evidence="1">
    <location>
        <begin position="692"/>
        <end position="704"/>
    </location>
</feature>
<feature type="compositionally biased region" description="Polar residues" evidence="1">
    <location>
        <begin position="59"/>
        <end position="76"/>
    </location>
</feature>
<feature type="compositionally biased region" description="Low complexity" evidence="1">
    <location>
        <begin position="91"/>
        <end position="100"/>
    </location>
</feature>
<protein>
    <submittedName>
        <fullName evidence="2">Uncharacterized protein</fullName>
    </submittedName>
</protein>
<gene>
    <name evidence="2" type="ORF">JD844_001444</name>
</gene>
<feature type="compositionally biased region" description="Basic and acidic residues" evidence="1">
    <location>
        <begin position="373"/>
        <end position="385"/>
    </location>
</feature>
<proteinExistence type="predicted"/>
<accession>A0ABQ7T9Q4</accession>
<evidence type="ECO:0000313" key="2">
    <source>
        <dbReference type="EMBL" id="KAH0626457.1"/>
    </source>
</evidence>
<feature type="compositionally biased region" description="Basic and acidic residues" evidence="1">
    <location>
        <begin position="439"/>
        <end position="453"/>
    </location>
</feature>
<feature type="region of interest" description="Disordered" evidence="1">
    <location>
        <begin position="364"/>
        <end position="389"/>
    </location>
</feature>
<feature type="region of interest" description="Disordered" evidence="1">
    <location>
        <begin position="1"/>
        <end position="77"/>
    </location>
</feature>
<comment type="caution">
    <text evidence="2">The sequence shown here is derived from an EMBL/GenBank/DDBJ whole genome shotgun (WGS) entry which is preliminary data.</text>
</comment>
<dbReference type="Proteomes" id="UP000826234">
    <property type="component" value="Unassembled WGS sequence"/>
</dbReference>
<organism evidence="2 3">
    <name type="scientific">Phrynosoma platyrhinos</name>
    <name type="common">Desert horned lizard</name>
    <dbReference type="NCBI Taxonomy" id="52577"/>
    <lineage>
        <taxon>Eukaryota</taxon>
        <taxon>Metazoa</taxon>
        <taxon>Chordata</taxon>
        <taxon>Craniata</taxon>
        <taxon>Vertebrata</taxon>
        <taxon>Euteleostomi</taxon>
        <taxon>Lepidosauria</taxon>
        <taxon>Squamata</taxon>
        <taxon>Bifurcata</taxon>
        <taxon>Unidentata</taxon>
        <taxon>Episquamata</taxon>
        <taxon>Toxicofera</taxon>
        <taxon>Iguania</taxon>
        <taxon>Phrynosomatidae</taxon>
        <taxon>Phrynosomatinae</taxon>
        <taxon>Phrynosoma</taxon>
    </lineage>
</organism>
<feature type="compositionally biased region" description="Low complexity" evidence="1">
    <location>
        <begin position="619"/>
        <end position="628"/>
    </location>
</feature>
<dbReference type="EMBL" id="JAIPUX010000521">
    <property type="protein sequence ID" value="KAH0626457.1"/>
    <property type="molecule type" value="Genomic_DNA"/>
</dbReference>
<reference evidence="2 3" key="1">
    <citation type="journal article" date="2022" name="Gigascience">
        <title>A chromosome-level genome assembly and annotation of the desert horned lizard, Phrynosoma platyrhinos, provides insight into chromosomal rearrangements among reptiles.</title>
        <authorList>
            <person name="Koochekian N."/>
            <person name="Ascanio A."/>
            <person name="Farleigh K."/>
            <person name="Card D.C."/>
            <person name="Schield D.R."/>
            <person name="Castoe T.A."/>
            <person name="Jezkova T."/>
        </authorList>
    </citation>
    <scope>NUCLEOTIDE SEQUENCE [LARGE SCALE GENOMIC DNA]</scope>
    <source>
        <strain evidence="2">NK-2021</strain>
    </source>
</reference>
<feature type="compositionally biased region" description="Basic and acidic residues" evidence="1">
    <location>
        <begin position="280"/>
        <end position="295"/>
    </location>
</feature>
<feature type="compositionally biased region" description="Low complexity" evidence="1">
    <location>
        <begin position="22"/>
        <end position="39"/>
    </location>
</feature>
<feature type="compositionally biased region" description="Low complexity" evidence="1">
    <location>
        <begin position="588"/>
        <end position="597"/>
    </location>
</feature>
<feature type="compositionally biased region" description="Polar residues" evidence="1">
    <location>
        <begin position="577"/>
        <end position="587"/>
    </location>
</feature>
<feature type="region of interest" description="Disordered" evidence="1">
    <location>
        <begin position="439"/>
        <end position="558"/>
    </location>
</feature>
<sequence>MGSQARRSSHVPEPKKQPTPKSTSTRSMGTTTSTINTMTVGVGPSQALMIPAAVGPSRPASQRNTPGASQTKSVQQFIPLKAPASEYAPVKSQSSKKSSSFVQTVGAMPTKVEYSEIQRKAVSVQSQERTPVPSKLHQSLSQGRKRSPSLSPLAKQSRPKSSPASIRASSTSPAPRGHISVAAGPSDLHSMPVAVGPSEAGVASTAAGPSRPASRVSPLSSDRHRSLAAPPEQERHGRSSAPHSKMTDLKPQEIIKSQSSRRKSLSPSPKRGGSISPNRSRKEQPKLVPVRRTEESVAVGPSQAGWKSIATGPSLPRDFFASKPQSQAPGISKQSDTKSKSQKAKTRNKSSVTFITIYSVLSSSLDKMKRPRSKEEDVKEEDVKNVARKPSKRVTISGVIGPSRKSVLQQEGEVINPPGSKAGVPGTDVGSNIAALKGMETEEPRPPESHLSKNDATSAGKIPAVGGNISEVAKPQKPESQIMAGEPLVTNPEEASILRLGNQGASQVTSRTPEKLRSPVSPSKPGSKASQLKTSQKSLSNREAPRKAEGDSLPPRSKISVAIGYSAVETVSVAVGPSTQESRINAKQPSIPSQQQSRRGDSQKSSSLPPAMLGSPLKSRVSVGVGRSAVETKSMGVGRSLVDRVSQGAGSSRPTSKMEQRSQAKGGSKSQQFGFGELGAKPITKKTSSQKSRTPAASRPASSSREPRDPSDRSGL</sequence>
<evidence type="ECO:0000313" key="3">
    <source>
        <dbReference type="Proteomes" id="UP000826234"/>
    </source>
</evidence>
<feature type="compositionally biased region" description="Polar residues" evidence="1">
    <location>
        <begin position="663"/>
        <end position="673"/>
    </location>
</feature>